<dbReference type="AlphaFoldDB" id="A0AAX4L0R9"/>
<accession>A0AAX4L0R9</accession>
<dbReference type="Proteomes" id="UP001432202">
    <property type="component" value="Chromosome"/>
</dbReference>
<dbReference type="PANTHER" id="PTHR40730:SF4">
    <property type="entry name" value="TRANSCRIPTIONAL REGULATOR"/>
    <property type="match status" value="1"/>
</dbReference>
<dbReference type="GeneID" id="89337106"/>
<dbReference type="EMBL" id="CP146016">
    <property type="protein sequence ID" value="WWQ59808.1"/>
    <property type="molecule type" value="Genomic_DNA"/>
</dbReference>
<keyword evidence="3" id="KW-1185">Reference proteome</keyword>
<reference evidence="2 3" key="1">
    <citation type="submission" date="2024-02" db="EMBL/GenBank/DDBJ databases">
        <title>STSV induces naive adaptation in Sulfolobus.</title>
        <authorList>
            <person name="Xiang X."/>
            <person name="Song M."/>
        </authorList>
    </citation>
    <scope>NUCLEOTIDE SEQUENCE [LARGE SCALE GENOMIC DNA]</scope>
    <source>
        <strain evidence="2 3">RT2</strain>
    </source>
</reference>
<dbReference type="InterPro" id="IPR036409">
    <property type="entry name" value="Aldolase_II/adducin_N_sf"/>
</dbReference>
<protein>
    <submittedName>
        <fullName evidence="2">Thiamine-phosphate synthase family protein</fullName>
    </submittedName>
</protein>
<dbReference type="Pfam" id="PF10120">
    <property type="entry name" value="ThiN"/>
    <property type="match status" value="1"/>
</dbReference>
<dbReference type="RefSeq" id="WP_338599478.1">
    <property type="nucleotide sequence ID" value="NZ_CP146016.1"/>
</dbReference>
<evidence type="ECO:0000259" key="1">
    <source>
        <dbReference type="Pfam" id="PF10120"/>
    </source>
</evidence>
<evidence type="ECO:0000313" key="2">
    <source>
        <dbReference type="EMBL" id="WWQ59808.1"/>
    </source>
</evidence>
<dbReference type="InterPro" id="IPR019293">
    <property type="entry name" value="ThiN"/>
</dbReference>
<evidence type="ECO:0000313" key="3">
    <source>
        <dbReference type="Proteomes" id="UP001432202"/>
    </source>
</evidence>
<name>A0AAX4L0R9_9CREN</name>
<feature type="domain" description="Thiamine-phosphate synthase ThiN" evidence="1">
    <location>
        <begin position="22"/>
        <end position="187"/>
    </location>
</feature>
<proteinExistence type="predicted"/>
<dbReference type="SUPFAM" id="SSF53639">
    <property type="entry name" value="AraD/HMP-PK domain-like"/>
    <property type="match status" value="1"/>
</dbReference>
<dbReference type="PANTHER" id="PTHR40730">
    <property type="entry name" value="TRANSCRIPTIONAL REGULATOR PROTEIN-LIKE PROTEIN"/>
    <property type="match status" value="1"/>
</dbReference>
<organism evidence="2 3">
    <name type="scientific">Sulfolobus tengchongensis</name>
    <dbReference type="NCBI Taxonomy" id="207809"/>
    <lineage>
        <taxon>Archaea</taxon>
        <taxon>Thermoproteota</taxon>
        <taxon>Thermoprotei</taxon>
        <taxon>Sulfolobales</taxon>
        <taxon>Sulfolobaceae</taxon>
        <taxon>Sulfolobus</taxon>
    </lineage>
</organism>
<sequence>MRKYYLFSMQDSKEREIVLKKLKEAVDLFVSSDKVYLLVPEIRTNIGYALPNANNTNDVAAIPGRLTVAFNRVIYCMLPAFGASDHIARVILTAMKFDRKIRSAINLKYYKEIVNKLNAQDTCIFDRSTEPKDIKLKEGGTMNFMIESCYNKLGKVPNYIVDLGDFGKEPSIFILDEDPIKVVNRAIELLQYIL</sequence>
<dbReference type="Gene3D" id="3.40.225.10">
    <property type="entry name" value="Class II aldolase/adducin N-terminal domain"/>
    <property type="match status" value="1"/>
</dbReference>
<gene>
    <name evidence="2" type="ORF">V6M85_10015</name>
</gene>